<feature type="region of interest" description="Disordered" evidence="1">
    <location>
        <begin position="526"/>
        <end position="588"/>
    </location>
</feature>
<organism evidence="2 3">
    <name type="scientific">Carlito syrichta</name>
    <name type="common">Philippine tarsier</name>
    <name type="synonym">Tarsius syrichta</name>
    <dbReference type="NCBI Taxonomy" id="1868482"/>
    <lineage>
        <taxon>Eukaryota</taxon>
        <taxon>Metazoa</taxon>
        <taxon>Chordata</taxon>
        <taxon>Craniata</taxon>
        <taxon>Vertebrata</taxon>
        <taxon>Euteleostomi</taxon>
        <taxon>Mammalia</taxon>
        <taxon>Eutheria</taxon>
        <taxon>Euarchontoglires</taxon>
        <taxon>Primates</taxon>
        <taxon>Haplorrhini</taxon>
        <taxon>Tarsiiformes</taxon>
        <taxon>Tarsiidae</taxon>
        <taxon>Carlito</taxon>
    </lineage>
</organism>
<dbReference type="AlphaFoldDB" id="A0A3Q0DZ49"/>
<evidence type="ECO:0000313" key="2">
    <source>
        <dbReference type="Proteomes" id="UP000189704"/>
    </source>
</evidence>
<sequence length="1131" mass="118763">MGCTPSHSEFVNSVARSGIQFLKKPKAISPGRQGAGDRGSIPWLIKHSACYVAGGLLAEGLPQPGRGPAAAVGDPTSGRRSDSEGLTPGPRTPPSRRDKPHSHMAEATSLETRAARHSGNEREEGATQDTTGGRPGRPGLGHRAKGKVDFPDPLVRAHRRAYACLHASLAKYDAVLGLARRAAQTRELLRPMLGFLLLCFEEIGQLLGDVAKDGEGLLEGVREGLAWPRKGEPGEQPDLLQQLLQYTVDRLRGLHGAVASLTGGLLEGSGGYLHSAARRLEDKLSAKRSADDRLLRALGQLESLASGQGGPGGQGLPLCSEDSGIGADSESVQSVDRLGRQASWDLVAESEEWKSGAPPGTEAGPSGPSTQQGLAWTGFDGPQDCPLSRPPGAKVQPVAVDGARNPGPVGAGPEPIVPGAVDRGRSPPHEVIGIGVPVEARPPESSGSVGGASPSEGEDSSPEEEDDDISGLSLCAWQERAPRARPRSSPGDREGLFQPRPGRLRSPQAREMVLKMKAAISERIKFVPVPAGHQDWTEEDEGRAQVPPRPRTVSGNRGAPERQRRSQSEPSLESHGEDATLQELRRAQGDLSRRLEAFYALGDQGPGRGRAALWSHSSRVSPSSTTSRLKASLTRNFSLLPSPDKSIVHRCNPHLEAPPSSAIAGEDSEAPPARTSVRKLIETFSPTAKSLGTPGEAKPSGPGPSLRKWGVPSMPPRFPIYRGLAPLYPKPQISPAPGREPSRAGMGWRPLGPVFPPLPAAGATETVGSSCGEDSDPEHLPPPPPEVLLDKSFTSLESPEGDKPAASTPAHSSKEAQESGPGGTGPTRKTWATPKLRATISPMDLLPSKGTASPTKPRSTGPRGGRSGGHPRRFSSDPGQLPATRHSPDGEGGAQRQAQAEKATSLPRQPWKPGPWHHSGPATGPGAHPTSSVPSPSPPMSPSQGRKGTRDPEDRRAATTKAPGDTRSIFCPATSSLFEAKPPLSTAQPQAPETAGPPGNPAGHWQGSLLPADSQKRAALSTLNPLPFVRRTESDRLPQLPGTDPTGAFWEPQPGHSSSSEGSPLKDAEPRSSPCAPEPQGGRASPPELCVLGHGLHREPRAGPTQDRAQPEAQPWQKEAMGTPAAPKSQG</sequence>
<dbReference type="PANTHER" id="PTHR22017:SF0">
    <property type="entry name" value="PHOTORECEPTOR CILIUM ACTIN REGULATOR"/>
    <property type="match status" value="1"/>
</dbReference>
<feature type="region of interest" description="Disordered" evidence="1">
    <location>
        <begin position="304"/>
        <end position="336"/>
    </location>
</feature>
<dbReference type="GO" id="GO:0001917">
    <property type="term" value="C:photoreceptor inner segment"/>
    <property type="evidence" value="ECO:0007669"/>
    <property type="project" value="TreeGrafter"/>
</dbReference>
<feature type="region of interest" description="Disordered" evidence="1">
    <location>
        <begin position="649"/>
        <end position="713"/>
    </location>
</feature>
<reference evidence="3" key="1">
    <citation type="submission" date="2025-08" db="UniProtKB">
        <authorList>
            <consortium name="RefSeq"/>
        </authorList>
    </citation>
    <scope>IDENTIFICATION</scope>
</reference>
<feature type="compositionally biased region" description="Acidic residues" evidence="1">
    <location>
        <begin position="456"/>
        <end position="469"/>
    </location>
</feature>
<dbReference type="InterPro" id="IPR029352">
    <property type="entry name" value="PCARE"/>
</dbReference>
<dbReference type="GO" id="GO:1903546">
    <property type="term" value="P:protein localization to photoreceptor outer segment"/>
    <property type="evidence" value="ECO:0007669"/>
    <property type="project" value="TreeGrafter"/>
</dbReference>
<name>A0A3Q0DZ49_CARSF</name>
<dbReference type="STRING" id="1868482.ENSTSYP00000025892"/>
<dbReference type="RefSeq" id="XP_021567008.1">
    <property type="nucleotide sequence ID" value="XM_021711333.1"/>
</dbReference>
<gene>
    <name evidence="3" type="primary">CUNH2orf71</name>
</gene>
<feature type="compositionally biased region" description="Basic and acidic residues" evidence="1">
    <location>
        <begin position="95"/>
        <end position="104"/>
    </location>
</feature>
<proteinExistence type="predicted"/>
<feature type="region of interest" description="Disordered" evidence="1">
    <location>
        <begin position="350"/>
        <end position="510"/>
    </location>
</feature>
<keyword evidence="2" id="KW-1185">Reference proteome</keyword>
<protein>
    <submittedName>
        <fullName evidence="3">Uncharacterized protein C2orf71 homolog</fullName>
    </submittedName>
</protein>
<evidence type="ECO:0000313" key="3">
    <source>
        <dbReference type="RefSeq" id="XP_021567008.1"/>
    </source>
</evidence>
<feature type="compositionally biased region" description="Basic and acidic residues" evidence="1">
    <location>
        <begin position="559"/>
        <end position="588"/>
    </location>
</feature>
<feature type="region of interest" description="Disordered" evidence="1">
    <location>
        <begin position="727"/>
        <end position="1131"/>
    </location>
</feature>
<dbReference type="GO" id="GO:0001750">
    <property type="term" value="C:photoreceptor outer segment"/>
    <property type="evidence" value="ECO:0007669"/>
    <property type="project" value="TreeGrafter"/>
</dbReference>
<dbReference type="CTD" id="388939"/>
<dbReference type="Proteomes" id="UP000189704">
    <property type="component" value="Unplaced"/>
</dbReference>
<feature type="region of interest" description="Disordered" evidence="1">
    <location>
        <begin position="606"/>
        <end position="628"/>
    </location>
</feature>
<evidence type="ECO:0000256" key="1">
    <source>
        <dbReference type="SAM" id="MobiDB-lite"/>
    </source>
</evidence>
<dbReference type="KEGG" id="csyr:103258329"/>
<feature type="compositionally biased region" description="Low complexity" evidence="1">
    <location>
        <begin position="615"/>
        <end position="628"/>
    </location>
</feature>
<dbReference type="OrthoDB" id="8954214at2759"/>
<dbReference type="GeneID" id="103258329"/>
<dbReference type="GO" id="GO:0035845">
    <property type="term" value="P:photoreceptor cell outer segment organization"/>
    <property type="evidence" value="ECO:0007669"/>
    <property type="project" value="TreeGrafter"/>
</dbReference>
<dbReference type="PANTHER" id="PTHR22017">
    <property type="entry name" value="PHOTORECEPTOR CILIUM ACTIN REGULATOR"/>
    <property type="match status" value="1"/>
</dbReference>
<feature type="compositionally biased region" description="Basic and acidic residues" evidence="1">
    <location>
        <begin position="948"/>
        <end position="957"/>
    </location>
</feature>
<dbReference type="Pfam" id="PF15449">
    <property type="entry name" value="Retinal"/>
    <property type="match status" value="1"/>
</dbReference>
<accession>A0A3Q0DZ49</accession>
<feature type="region of interest" description="Disordered" evidence="1">
    <location>
        <begin position="60"/>
        <end position="147"/>
    </location>
</feature>